<evidence type="ECO:0000256" key="1">
    <source>
        <dbReference type="SAM" id="MobiDB-lite"/>
    </source>
</evidence>
<keyword evidence="3" id="KW-1185">Reference proteome</keyword>
<feature type="compositionally biased region" description="Polar residues" evidence="1">
    <location>
        <begin position="13"/>
        <end position="29"/>
    </location>
</feature>
<gene>
    <name evidence="2" type="ORF">BASA50_006502</name>
</gene>
<dbReference type="Proteomes" id="UP001648503">
    <property type="component" value="Unassembled WGS sequence"/>
</dbReference>
<feature type="compositionally biased region" description="Basic residues" evidence="1">
    <location>
        <begin position="1"/>
        <end position="10"/>
    </location>
</feature>
<accession>A0ABQ8F9P1</accession>
<evidence type="ECO:0000313" key="3">
    <source>
        <dbReference type="Proteomes" id="UP001648503"/>
    </source>
</evidence>
<dbReference type="EMBL" id="JAFCIX010000332">
    <property type="protein sequence ID" value="KAH6594552.1"/>
    <property type="molecule type" value="Genomic_DNA"/>
</dbReference>
<feature type="region of interest" description="Disordered" evidence="1">
    <location>
        <begin position="1"/>
        <end position="31"/>
    </location>
</feature>
<feature type="compositionally biased region" description="Polar residues" evidence="1">
    <location>
        <begin position="634"/>
        <end position="650"/>
    </location>
</feature>
<protein>
    <submittedName>
        <fullName evidence="2">Uncharacterized protein</fullName>
    </submittedName>
</protein>
<feature type="region of interest" description="Disordered" evidence="1">
    <location>
        <begin position="623"/>
        <end position="670"/>
    </location>
</feature>
<organism evidence="2 3">
    <name type="scientific">Batrachochytrium salamandrivorans</name>
    <dbReference type="NCBI Taxonomy" id="1357716"/>
    <lineage>
        <taxon>Eukaryota</taxon>
        <taxon>Fungi</taxon>
        <taxon>Fungi incertae sedis</taxon>
        <taxon>Chytridiomycota</taxon>
        <taxon>Chytridiomycota incertae sedis</taxon>
        <taxon>Chytridiomycetes</taxon>
        <taxon>Rhizophydiales</taxon>
        <taxon>Rhizophydiales incertae sedis</taxon>
        <taxon>Batrachochytrium</taxon>
    </lineage>
</organism>
<feature type="compositionally biased region" description="Low complexity" evidence="1">
    <location>
        <begin position="651"/>
        <end position="662"/>
    </location>
</feature>
<dbReference type="PANTHER" id="PTHR33266">
    <property type="entry name" value="CHROMOSOME 15, WHOLE GENOME SHOTGUN SEQUENCE"/>
    <property type="match status" value="1"/>
</dbReference>
<reference evidence="2 3" key="1">
    <citation type="submission" date="2021-02" db="EMBL/GenBank/DDBJ databases">
        <title>Variation within the Batrachochytrium salamandrivorans European outbreak.</title>
        <authorList>
            <person name="Kelly M."/>
            <person name="Pasmans F."/>
            <person name="Shea T.P."/>
            <person name="Munoz J.F."/>
            <person name="Carranza S."/>
            <person name="Cuomo C.A."/>
            <person name="Martel A."/>
        </authorList>
    </citation>
    <scope>NUCLEOTIDE SEQUENCE [LARGE SCALE GENOMIC DNA]</scope>
    <source>
        <strain evidence="2 3">AMFP18/2</strain>
    </source>
</reference>
<sequence length="898" mass="99369">MRKPSKHTKIKQPPSQAHQCTDNTLSSDKNVPCTDHDSRYIDSLDMVLNFKAYLSNIAEEWDPVNRVAPVGRLIQAKGTGKTRLITHIGRSIYTVYMAGTAVKGGLSPQTTYTPQPQPIQRETDVHGLQYNDFGHVGIGSLIAAHIACPNISIDAWARRVVIASIRKLCDDMEFNQRLAPSEWIEMQTQSHTSPTRRSIRGDGFWDQIHALCNQGKRKKCESDICVIEPFDPLTQVLDDLRRVLSQNRLQRGYACDALDIGIVFAFDHFDDCIPVGYISALVKALGCMPTSRHDACSVVGVLIGCDADAMEMVMTDVVKQRVCDSSVNFSNSVSNGALGGTHPLVEDDLKIYRPFWRIRAWNLFLKDSTPRVTDIMQFYKPLGWSVHDRSIQSVSQKSGSMSSLNDLDSIIVGKRKEDQHNNDLPLVTFKSIWPYLYEMGRPIWRTHSSSPVTGAPIQAAMRLICKGTAINKNVPELTDDHDALQTHNGPTPLSFMIALLSVRLSVVFTSKFSLSRALLKSHLAMCFNVDSIQENRREIEVMEVGYPSEPVLAESASCMLRMNMADTGLPRWCNAISALSQLADVNQIKPANDPTLVARILLLLAMDNCTQSLTNTFTAVSDARKTNSDDPSVDISSSHHSQLEPSRVSRTTTTTTTTNTTTKPQSSMPNQIVQATLPVRLSELLKKLLPPKKAKQAFKALPQTLLDATLFFNHFTRLSTEINEHTIQAHLNFCTAIHVSAYCLVIPLLIVEVSGARRVSALMVRVDKPYEPPMTDDAEMTLFSDAGYCMPVAGSNNAGACDSLPYLVLNLCLCGDPTVTIRSSSDIDPMRSVIRITGVSGASYACLRPQADPTTKIPVSALYAYENMCKQLIKLCDISRALAYATDSARVMDDMYTE</sequence>
<comment type="caution">
    <text evidence="2">The sequence shown here is derived from an EMBL/GenBank/DDBJ whole genome shotgun (WGS) entry which is preliminary data.</text>
</comment>
<evidence type="ECO:0000313" key="2">
    <source>
        <dbReference type="EMBL" id="KAH6594552.1"/>
    </source>
</evidence>
<name>A0ABQ8F9P1_9FUNG</name>
<proteinExistence type="predicted"/>
<dbReference type="PANTHER" id="PTHR33266:SF1">
    <property type="entry name" value="F-BOX DOMAIN-CONTAINING PROTEIN"/>
    <property type="match status" value="1"/>
</dbReference>